<protein>
    <submittedName>
        <fullName evidence="1">Uncharacterized protein</fullName>
    </submittedName>
</protein>
<keyword evidence="2" id="KW-1185">Reference proteome</keyword>
<dbReference type="EMBL" id="JASCZI010061595">
    <property type="protein sequence ID" value="MED6139093.1"/>
    <property type="molecule type" value="Genomic_DNA"/>
</dbReference>
<evidence type="ECO:0000313" key="1">
    <source>
        <dbReference type="EMBL" id="MED6139093.1"/>
    </source>
</evidence>
<proteinExistence type="predicted"/>
<gene>
    <name evidence="1" type="ORF">PIB30_080647</name>
</gene>
<evidence type="ECO:0000313" key="2">
    <source>
        <dbReference type="Proteomes" id="UP001341840"/>
    </source>
</evidence>
<feature type="non-terminal residue" evidence="1">
    <location>
        <position position="1"/>
    </location>
</feature>
<dbReference type="Proteomes" id="UP001341840">
    <property type="component" value="Unassembled WGS sequence"/>
</dbReference>
<sequence length="71" mass="8296">EVRQTWARVKHRELGETHGARAWPRVCLSHVWTAFEGRVGVERASFYVTRRKGGMARQEGECWEGREGLER</sequence>
<organism evidence="1 2">
    <name type="scientific">Stylosanthes scabra</name>
    <dbReference type="NCBI Taxonomy" id="79078"/>
    <lineage>
        <taxon>Eukaryota</taxon>
        <taxon>Viridiplantae</taxon>
        <taxon>Streptophyta</taxon>
        <taxon>Embryophyta</taxon>
        <taxon>Tracheophyta</taxon>
        <taxon>Spermatophyta</taxon>
        <taxon>Magnoliopsida</taxon>
        <taxon>eudicotyledons</taxon>
        <taxon>Gunneridae</taxon>
        <taxon>Pentapetalae</taxon>
        <taxon>rosids</taxon>
        <taxon>fabids</taxon>
        <taxon>Fabales</taxon>
        <taxon>Fabaceae</taxon>
        <taxon>Papilionoideae</taxon>
        <taxon>50 kb inversion clade</taxon>
        <taxon>dalbergioids sensu lato</taxon>
        <taxon>Dalbergieae</taxon>
        <taxon>Pterocarpus clade</taxon>
        <taxon>Stylosanthes</taxon>
    </lineage>
</organism>
<accession>A0ABU6ST16</accession>
<name>A0ABU6ST16_9FABA</name>
<comment type="caution">
    <text evidence="1">The sequence shown here is derived from an EMBL/GenBank/DDBJ whole genome shotgun (WGS) entry which is preliminary data.</text>
</comment>
<reference evidence="1 2" key="1">
    <citation type="journal article" date="2023" name="Plants (Basel)">
        <title>Bridging the Gap: Combining Genomics and Transcriptomics Approaches to Understand Stylosanthes scabra, an Orphan Legume from the Brazilian Caatinga.</title>
        <authorList>
            <person name="Ferreira-Neto J.R.C."/>
            <person name="da Silva M.D."/>
            <person name="Binneck E."/>
            <person name="de Melo N.F."/>
            <person name="da Silva R.H."/>
            <person name="de Melo A.L.T.M."/>
            <person name="Pandolfi V."/>
            <person name="Bustamante F.O."/>
            <person name="Brasileiro-Vidal A.C."/>
            <person name="Benko-Iseppon A.M."/>
        </authorList>
    </citation>
    <scope>NUCLEOTIDE SEQUENCE [LARGE SCALE GENOMIC DNA]</scope>
    <source>
        <tissue evidence="1">Leaves</tissue>
    </source>
</reference>